<dbReference type="RefSeq" id="XP_022660934.1">
    <property type="nucleotide sequence ID" value="XM_022805199.1"/>
</dbReference>
<dbReference type="AlphaFoldDB" id="A0A7M7KH26"/>
<keyword evidence="7" id="KW-1185">Reference proteome</keyword>
<dbReference type="OrthoDB" id="411372at2759"/>
<keyword evidence="1" id="KW-0479">Metal-binding</keyword>
<name>A0A7M7KH26_VARDE</name>
<dbReference type="EnsemblMetazoa" id="XM_022805195">
    <property type="protein sequence ID" value="XP_022660930"/>
    <property type="gene ID" value="LOC111250263"/>
</dbReference>
<dbReference type="RefSeq" id="XP_022660933.1">
    <property type="nucleotide sequence ID" value="XM_022805198.1"/>
</dbReference>
<dbReference type="SUPFAM" id="SSF161219">
    <property type="entry name" value="CHY zinc finger-like"/>
    <property type="match status" value="1"/>
</dbReference>
<dbReference type="EnsemblMetazoa" id="XM_022805197">
    <property type="protein sequence ID" value="XP_022660932"/>
    <property type="gene ID" value="LOC111250263"/>
</dbReference>
<evidence type="ECO:0000256" key="4">
    <source>
        <dbReference type="PROSITE-ProRule" id="PRU00601"/>
    </source>
</evidence>
<evidence type="ECO:0000313" key="7">
    <source>
        <dbReference type="Proteomes" id="UP000594260"/>
    </source>
</evidence>
<evidence type="ECO:0000256" key="2">
    <source>
        <dbReference type="ARBA" id="ARBA00022771"/>
    </source>
</evidence>
<evidence type="ECO:0000259" key="5">
    <source>
        <dbReference type="PROSITE" id="PS51266"/>
    </source>
</evidence>
<accession>A0A7M7KH26</accession>
<dbReference type="GO" id="GO:0008270">
    <property type="term" value="F:zinc ion binding"/>
    <property type="evidence" value="ECO:0007669"/>
    <property type="project" value="UniProtKB-KW"/>
</dbReference>
<dbReference type="RefSeq" id="XP_022660932.1">
    <property type="nucleotide sequence ID" value="XM_022805197.1"/>
</dbReference>
<dbReference type="CTD" id="25898"/>
<proteinExistence type="predicted"/>
<keyword evidence="2 4" id="KW-0863">Zinc-finger</keyword>
<dbReference type="InterPro" id="IPR008913">
    <property type="entry name" value="Znf_CHY"/>
</dbReference>
<protein>
    <recommendedName>
        <fullName evidence="5">CHY-type domain-containing protein</fullName>
    </recommendedName>
</protein>
<organism evidence="6 7">
    <name type="scientific">Varroa destructor</name>
    <name type="common">Honeybee mite</name>
    <dbReference type="NCBI Taxonomy" id="109461"/>
    <lineage>
        <taxon>Eukaryota</taxon>
        <taxon>Metazoa</taxon>
        <taxon>Ecdysozoa</taxon>
        <taxon>Arthropoda</taxon>
        <taxon>Chelicerata</taxon>
        <taxon>Arachnida</taxon>
        <taxon>Acari</taxon>
        <taxon>Parasitiformes</taxon>
        <taxon>Mesostigmata</taxon>
        <taxon>Gamasina</taxon>
        <taxon>Dermanyssoidea</taxon>
        <taxon>Varroidae</taxon>
        <taxon>Varroa</taxon>
    </lineage>
</organism>
<dbReference type="RefSeq" id="XP_022660930.1">
    <property type="nucleotide sequence ID" value="XM_022805195.1"/>
</dbReference>
<dbReference type="EnsemblMetazoa" id="XM_022805198">
    <property type="protein sequence ID" value="XP_022660933"/>
    <property type="gene ID" value="LOC111250263"/>
</dbReference>
<dbReference type="GeneID" id="111250263"/>
<reference evidence="6" key="1">
    <citation type="submission" date="2021-01" db="UniProtKB">
        <authorList>
            <consortium name="EnsemblMetazoa"/>
        </authorList>
    </citation>
    <scope>IDENTIFICATION</scope>
</reference>
<dbReference type="Pfam" id="PF05495">
    <property type="entry name" value="zf-CHY"/>
    <property type="match status" value="1"/>
</dbReference>
<dbReference type="EnsemblMetazoa" id="XM_022805199">
    <property type="protein sequence ID" value="XP_022660934"/>
    <property type="gene ID" value="LOC111250263"/>
</dbReference>
<feature type="domain" description="CHY-type" evidence="5">
    <location>
        <begin position="185"/>
        <end position="254"/>
    </location>
</feature>
<evidence type="ECO:0000313" key="6">
    <source>
        <dbReference type="EnsemblMetazoa" id="XP_022660934"/>
    </source>
</evidence>
<evidence type="ECO:0000256" key="3">
    <source>
        <dbReference type="ARBA" id="ARBA00022833"/>
    </source>
</evidence>
<dbReference type="PROSITE" id="PS51266">
    <property type="entry name" value="ZF_CHY"/>
    <property type="match status" value="1"/>
</dbReference>
<dbReference type="InParanoid" id="A0A7M7KH26"/>
<dbReference type="InterPro" id="IPR037274">
    <property type="entry name" value="Znf_CHY_sf"/>
</dbReference>
<dbReference type="KEGG" id="vde:111250263"/>
<keyword evidence="3" id="KW-0862">Zinc</keyword>
<dbReference type="OMA" id="PMQNLAY"/>
<evidence type="ECO:0000256" key="1">
    <source>
        <dbReference type="ARBA" id="ARBA00022723"/>
    </source>
</evidence>
<dbReference type="Proteomes" id="UP000594260">
    <property type="component" value="Unplaced"/>
</dbReference>
<sequence>MNSNQLAKILNNYDPHSAVRKGIEIKFRHVDLSESVSFLICDRFFISVQCKKCKKIADFQLFPARRAVTSCARCQTKLEACFRPCILLQFNPVVGYLELDDCTVRDVALPRCHFYADCQSCLKLNPFEGIHMGQRVSSNCLTCGIKMQLIIDSIKFIDMCAIDANIKASQVKKANKDSAIQAGKPLPNKGICKHYKKSFRWFRFPCCGKAYPCDDCHNEQESDHTAEFASRMICGFCAKEQPFSNDKPCLQCSNFITGKRTAHWEGGKGCRNKAKMSANDAKKYTGLNKTISRKVYNIGYLGVQVID</sequence>